<dbReference type="RefSeq" id="WP_111844996.1">
    <property type="nucleotide sequence ID" value="NZ_UEGI01000011.1"/>
</dbReference>
<accession>A0A5C6YZK1</accession>
<dbReference type="GO" id="GO:0016758">
    <property type="term" value="F:hexosyltransferase activity"/>
    <property type="evidence" value="ECO:0007669"/>
    <property type="project" value="UniProtKB-ARBA"/>
</dbReference>
<protein>
    <submittedName>
        <fullName evidence="2">Glycosyltransferase</fullName>
    </submittedName>
</protein>
<keyword evidence="3" id="KW-1185">Reference proteome</keyword>
<reference evidence="2 3" key="1">
    <citation type="submission" date="2019-08" db="EMBL/GenBank/DDBJ databases">
        <title>Genome of Aequorivita antarctica SW49 (type strain).</title>
        <authorList>
            <person name="Bowman J.P."/>
        </authorList>
    </citation>
    <scope>NUCLEOTIDE SEQUENCE [LARGE SCALE GENOMIC DNA]</scope>
    <source>
        <strain evidence="2 3">SW49</strain>
    </source>
</reference>
<gene>
    <name evidence="2" type="ORF">ESU54_11885</name>
</gene>
<feature type="domain" description="Glycosyltransferase 2-like" evidence="1">
    <location>
        <begin position="14"/>
        <end position="150"/>
    </location>
</feature>
<sequence>MNKELSEIPLVSIRLMTFNHEKYIEEALQSIDSQKTNFNFEVVIGDDFSSDNNLDKIKNYCFINKKLSVNILKRTHGDSYYLKRKEKGRLFNFVDILNNCRGKYIALLDGDDYWTDPLKLQKQVDMLEANPQLVACHHWQYIAIKKGGRFVELEAPIKGHGYFPQSTSNVENIFSNQVRLKTRTVMFRNIISKDFFPSWFYKVAFGDVPLSFLLGMHGDFGFIDEPMAVYRNTEEGASLSGLKELGRKKFKVQHFKNWIQIWDYADKFYGFKYHKEASETVLKFYKKITANLPITVRSFIKVLYYDIFERKLPFQHKLASSKWIVFYYLKKLGSKLKRKITTS</sequence>
<evidence type="ECO:0000313" key="3">
    <source>
        <dbReference type="Proteomes" id="UP000321497"/>
    </source>
</evidence>
<dbReference type="PANTHER" id="PTHR22916:SF3">
    <property type="entry name" value="UDP-GLCNAC:BETAGAL BETA-1,3-N-ACETYLGLUCOSAMINYLTRANSFERASE-LIKE PROTEIN 1"/>
    <property type="match status" value="1"/>
</dbReference>
<dbReference type="InterPro" id="IPR001173">
    <property type="entry name" value="Glyco_trans_2-like"/>
</dbReference>
<dbReference type="SUPFAM" id="SSF53448">
    <property type="entry name" value="Nucleotide-diphospho-sugar transferases"/>
    <property type="match status" value="1"/>
</dbReference>
<comment type="caution">
    <text evidence="2">The sequence shown here is derived from an EMBL/GenBank/DDBJ whole genome shotgun (WGS) entry which is preliminary data.</text>
</comment>
<dbReference type="Proteomes" id="UP000321497">
    <property type="component" value="Unassembled WGS sequence"/>
</dbReference>
<evidence type="ECO:0000313" key="2">
    <source>
        <dbReference type="EMBL" id="TXD72507.1"/>
    </source>
</evidence>
<name>A0A5C6YZK1_9FLAO</name>
<dbReference type="AlphaFoldDB" id="A0A5C6YZK1"/>
<dbReference type="Gene3D" id="3.90.550.10">
    <property type="entry name" value="Spore Coat Polysaccharide Biosynthesis Protein SpsA, Chain A"/>
    <property type="match status" value="1"/>
</dbReference>
<proteinExistence type="predicted"/>
<dbReference type="PANTHER" id="PTHR22916">
    <property type="entry name" value="GLYCOSYLTRANSFERASE"/>
    <property type="match status" value="1"/>
</dbReference>
<organism evidence="2 3">
    <name type="scientific">Aequorivita antarctica</name>
    <dbReference type="NCBI Taxonomy" id="153266"/>
    <lineage>
        <taxon>Bacteria</taxon>
        <taxon>Pseudomonadati</taxon>
        <taxon>Bacteroidota</taxon>
        <taxon>Flavobacteriia</taxon>
        <taxon>Flavobacteriales</taxon>
        <taxon>Flavobacteriaceae</taxon>
        <taxon>Aequorivita</taxon>
    </lineage>
</organism>
<keyword evidence="2" id="KW-0808">Transferase</keyword>
<dbReference type="InterPro" id="IPR029044">
    <property type="entry name" value="Nucleotide-diphossugar_trans"/>
</dbReference>
<dbReference type="EMBL" id="VORT01000008">
    <property type="protein sequence ID" value="TXD72507.1"/>
    <property type="molecule type" value="Genomic_DNA"/>
</dbReference>
<dbReference type="Pfam" id="PF00535">
    <property type="entry name" value="Glycos_transf_2"/>
    <property type="match status" value="1"/>
</dbReference>
<evidence type="ECO:0000259" key="1">
    <source>
        <dbReference type="Pfam" id="PF00535"/>
    </source>
</evidence>
<dbReference type="OrthoDB" id="199095at2"/>